<dbReference type="EMBL" id="FTNF01000016">
    <property type="protein sequence ID" value="SIR73893.1"/>
    <property type="molecule type" value="Genomic_DNA"/>
</dbReference>
<protein>
    <submittedName>
        <fullName evidence="1">Polyketide cyclase / dehydrase and lipid transport</fullName>
    </submittedName>
</protein>
<evidence type="ECO:0000313" key="1">
    <source>
        <dbReference type="EMBL" id="SIR73893.1"/>
    </source>
</evidence>
<organism evidence="1 2">
    <name type="scientific">Micromonospora avicenniae</name>
    <dbReference type="NCBI Taxonomy" id="1198245"/>
    <lineage>
        <taxon>Bacteria</taxon>
        <taxon>Bacillati</taxon>
        <taxon>Actinomycetota</taxon>
        <taxon>Actinomycetes</taxon>
        <taxon>Micromonosporales</taxon>
        <taxon>Micromonosporaceae</taxon>
        <taxon>Micromonospora</taxon>
    </lineage>
</organism>
<reference evidence="1 2" key="1">
    <citation type="submission" date="2017-01" db="EMBL/GenBank/DDBJ databases">
        <authorList>
            <person name="Mah S.A."/>
            <person name="Swanson W.J."/>
            <person name="Moy G.W."/>
            <person name="Vacquier V.D."/>
        </authorList>
    </citation>
    <scope>NUCLEOTIDE SEQUENCE [LARGE SCALE GENOMIC DNA]</scope>
    <source>
        <strain evidence="1 2">DSM 45758</strain>
    </source>
</reference>
<dbReference type="InterPro" id="IPR019587">
    <property type="entry name" value="Polyketide_cyclase/dehydratase"/>
</dbReference>
<dbReference type="InterPro" id="IPR023393">
    <property type="entry name" value="START-like_dom_sf"/>
</dbReference>
<accession>A0A1N7DDH6</accession>
<proteinExistence type="predicted"/>
<name>A0A1N7DDH6_9ACTN</name>
<dbReference type="RefSeq" id="WP_076472767.1">
    <property type="nucleotide sequence ID" value="NZ_FTNF01000016.1"/>
</dbReference>
<keyword evidence="2" id="KW-1185">Reference proteome</keyword>
<dbReference type="OrthoDB" id="191189at2"/>
<sequence>MDYAETVVTTAGRGRAWAALADVTAYPRWTASMTSVEPLDGPALAVGNRFRIRQPGLPVNIWQVREVREGESYVWEAHAPGVRTVAYHRLESEAGGATRISIGIRQTGPLARLVALLISAKTRRYVRLEAAGLKAAAESRDAPEAGDTATADGR</sequence>
<dbReference type="Gene3D" id="3.30.530.20">
    <property type="match status" value="1"/>
</dbReference>
<dbReference type="Pfam" id="PF10604">
    <property type="entry name" value="Polyketide_cyc2"/>
    <property type="match status" value="1"/>
</dbReference>
<gene>
    <name evidence="1" type="ORF">SAMN05444858_11650</name>
</gene>
<evidence type="ECO:0000313" key="2">
    <source>
        <dbReference type="Proteomes" id="UP000186004"/>
    </source>
</evidence>
<dbReference type="SUPFAM" id="SSF55961">
    <property type="entry name" value="Bet v1-like"/>
    <property type="match status" value="1"/>
</dbReference>
<dbReference type="STRING" id="1198245.SAMN05444858_11650"/>
<dbReference type="Proteomes" id="UP000186004">
    <property type="component" value="Unassembled WGS sequence"/>
</dbReference>
<dbReference type="AlphaFoldDB" id="A0A1N7DDH6"/>